<protein>
    <submittedName>
        <fullName evidence="2">Uncharacterized protein</fullName>
    </submittedName>
</protein>
<keyword evidence="3" id="KW-1185">Reference proteome</keyword>
<dbReference type="Proteomes" id="UP000661918">
    <property type="component" value="Unassembled WGS sequence"/>
</dbReference>
<gene>
    <name evidence="2" type="ORF">GCM10010841_02730</name>
</gene>
<name>A0ABQ2GIC9_9DEIO</name>
<evidence type="ECO:0000313" key="3">
    <source>
        <dbReference type="Proteomes" id="UP000661918"/>
    </source>
</evidence>
<accession>A0ABQ2GIC9</accession>
<dbReference type="RefSeq" id="WP_188900521.1">
    <property type="nucleotide sequence ID" value="NZ_BMOM01000001.1"/>
</dbReference>
<feature type="transmembrane region" description="Helical" evidence="1">
    <location>
        <begin position="125"/>
        <end position="144"/>
    </location>
</feature>
<evidence type="ECO:0000256" key="1">
    <source>
        <dbReference type="SAM" id="Phobius"/>
    </source>
</evidence>
<sequence length="219" mass="24761">MNTDLQRWLNEVTAPFAYATAQRLRRELEAHAEDTARSLLDGGHPAPDVATLQALGPAHEVRRQLEQTHFTLAELEWLRQDGPTRRALEEGSSSHGWRRVFNLLAYAFVVLLPLLHWWVNGVFSALPSVLWWAFYAATACAGQLMIRNYSRVAAAILWRVLSMLSVPLVLTLYQPFMPDAAPNWMTPDWMAILGSCFVLWLGRPRAAFALLPKALWKAA</sequence>
<feature type="transmembrane region" description="Helical" evidence="1">
    <location>
        <begin position="100"/>
        <end position="119"/>
    </location>
</feature>
<reference evidence="3" key="1">
    <citation type="journal article" date="2019" name="Int. J. Syst. Evol. Microbiol.">
        <title>The Global Catalogue of Microorganisms (GCM) 10K type strain sequencing project: providing services to taxonomists for standard genome sequencing and annotation.</title>
        <authorList>
            <consortium name="The Broad Institute Genomics Platform"/>
            <consortium name="The Broad Institute Genome Sequencing Center for Infectious Disease"/>
            <person name="Wu L."/>
            <person name="Ma J."/>
        </authorList>
    </citation>
    <scope>NUCLEOTIDE SEQUENCE [LARGE SCALE GENOMIC DNA]</scope>
    <source>
        <strain evidence="3">JCM 15443</strain>
    </source>
</reference>
<organism evidence="2 3">
    <name type="scientific">Deinococcus aerophilus</name>
    <dbReference type="NCBI Taxonomy" id="522488"/>
    <lineage>
        <taxon>Bacteria</taxon>
        <taxon>Thermotogati</taxon>
        <taxon>Deinococcota</taxon>
        <taxon>Deinococci</taxon>
        <taxon>Deinococcales</taxon>
        <taxon>Deinococcaceae</taxon>
        <taxon>Deinococcus</taxon>
    </lineage>
</organism>
<comment type="caution">
    <text evidence="2">The sequence shown here is derived from an EMBL/GenBank/DDBJ whole genome shotgun (WGS) entry which is preliminary data.</text>
</comment>
<feature type="transmembrane region" description="Helical" evidence="1">
    <location>
        <begin position="156"/>
        <end position="177"/>
    </location>
</feature>
<keyword evidence="1" id="KW-1133">Transmembrane helix</keyword>
<proteinExistence type="predicted"/>
<evidence type="ECO:0000313" key="2">
    <source>
        <dbReference type="EMBL" id="GGL97833.1"/>
    </source>
</evidence>
<keyword evidence="1" id="KW-0812">Transmembrane</keyword>
<dbReference type="EMBL" id="BMOM01000001">
    <property type="protein sequence ID" value="GGL97833.1"/>
    <property type="molecule type" value="Genomic_DNA"/>
</dbReference>
<feature type="transmembrane region" description="Helical" evidence="1">
    <location>
        <begin position="189"/>
        <end position="211"/>
    </location>
</feature>
<keyword evidence="1" id="KW-0472">Membrane</keyword>